<gene>
    <name evidence="2" type="ordered locus">Mefer_0347</name>
</gene>
<dbReference type="GeneID" id="8365014"/>
<name>C7P6K0_METFA</name>
<dbReference type="OrthoDB" id="70327at2157"/>
<dbReference type="Pfam" id="PF20123">
    <property type="entry name" value="DUF6513"/>
    <property type="match status" value="1"/>
</dbReference>
<dbReference type="CDD" id="cd00423">
    <property type="entry name" value="Pterin_binding"/>
    <property type="match status" value="1"/>
</dbReference>
<dbReference type="PANTHER" id="PTHR20941:SF1">
    <property type="entry name" value="FOLIC ACID SYNTHESIS PROTEIN FOL1"/>
    <property type="match status" value="1"/>
</dbReference>
<dbReference type="eggNOG" id="arCOG01978">
    <property type="taxonomic scope" value="Archaea"/>
</dbReference>
<dbReference type="Pfam" id="PF14251">
    <property type="entry name" value="PterinBD-DUF4346"/>
    <property type="match status" value="1"/>
</dbReference>
<dbReference type="InterPro" id="IPR045031">
    <property type="entry name" value="DHP_synth-like"/>
</dbReference>
<reference evidence="2" key="1">
    <citation type="submission" date="2009-08" db="EMBL/GenBank/DDBJ databases">
        <title>Complete sequence of chromosome of Methanocaldococcus fervens AG86.</title>
        <authorList>
            <consortium name="US DOE Joint Genome Institute"/>
            <person name="Lucas S."/>
            <person name="Copeland A."/>
            <person name="Lapidus A."/>
            <person name="Glavina del Rio T."/>
            <person name="Tice H."/>
            <person name="Bruce D."/>
            <person name="Goodwin L."/>
            <person name="Pitluck S."/>
            <person name="Chertkov O."/>
            <person name="Detter J.C."/>
            <person name="Han C."/>
            <person name="Tapia R."/>
            <person name="Larimer F."/>
            <person name="Land M."/>
            <person name="Hauser L."/>
            <person name="Kyrpides N."/>
            <person name="Ovchinnikova G."/>
            <person name="Lupa-Sieprawska M."/>
            <person name="Whitman W.B."/>
        </authorList>
    </citation>
    <scope>NUCLEOTIDE SEQUENCE [LARGE SCALE GENOMIC DNA]</scope>
    <source>
        <strain evidence="2">AG86</strain>
    </source>
</reference>
<evidence type="ECO:0000313" key="3">
    <source>
        <dbReference type="Proteomes" id="UP000001495"/>
    </source>
</evidence>
<dbReference type="InterPro" id="IPR025595">
    <property type="entry name" value="PterinBD-DUF4346"/>
</dbReference>
<dbReference type="STRING" id="573064.Mefer_0347"/>
<dbReference type="Pfam" id="PF00809">
    <property type="entry name" value="Pterin_bind"/>
    <property type="match status" value="1"/>
</dbReference>
<proteinExistence type="predicted"/>
<accession>C7P6K0</accession>
<dbReference type="Gene3D" id="3.20.20.20">
    <property type="entry name" value="Dihydropteroate synthase-like"/>
    <property type="match status" value="1"/>
</dbReference>
<dbReference type="InterPro" id="IPR000489">
    <property type="entry name" value="Pterin-binding_dom"/>
</dbReference>
<dbReference type="InterPro" id="IPR011005">
    <property type="entry name" value="Dihydropteroate_synth-like_sf"/>
</dbReference>
<dbReference type="Proteomes" id="UP000001495">
    <property type="component" value="Chromosome"/>
</dbReference>
<organism evidence="2 3">
    <name type="scientific">Methanocaldococcus fervens (strain DSM 4213 / JCM 15782 / AG86)</name>
    <name type="common">Methanococcus fervens</name>
    <dbReference type="NCBI Taxonomy" id="573064"/>
    <lineage>
        <taxon>Archaea</taxon>
        <taxon>Methanobacteriati</taxon>
        <taxon>Methanobacteriota</taxon>
        <taxon>Methanomada group</taxon>
        <taxon>Methanococci</taxon>
        <taxon>Methanococcales</taxon>
        <taxon>Methanocaldococcaceae</taxon>
        <taxon>Methanocaldococcus</taxon>
    </lineage>
</organism>
<keyword evidence="3" id="KW-1185">Reference proteome</keyword>
<dbReference type="NCBIfam" id="TIGR00284">
    <property type="entry name" value="dihydropteroate synthase-like protein"/>
    <property type="match status" value="1"/>
</dbReference>
<feature type="domain" description="Pterin-binding" evidence="1">
    <location>
        <begin position="142"/>
        <end position="390"/>
    </location>
</feature>
<sequence>MKILIITGKLAERKVKKAIEKYDFVDVHVADISVAAFLTPNLIIKEIKKLEDKLGKKLKDIYDFVLVTGLIRHDLKKVEEETGIKCFKSTREASDIPILIENLDKVKLSTKDYADLQLLEIIKKNCEEEIKKAEDQDLGKGDIKIGNLKVGDNFPMRVLGEIVHAPWLKEKELEEKIIYYLESGADMIDLGMVSNENNADKIKDMLKIARDLTDNPISVDTLNTKELIKAINLGADMILSVDAGNIDELIPYLKDSETAVVVLPTNYKTNYIPETIEGKIKSLEENIRRLLDAGIEKIVADPILEPINNIGCSFIDSVIACKEFKKRNKLPLFFGVGNVTELFDADSNGVNALLTAIGAEIGANILFTPEASAKCKFSIKELKIASKMMFLAKKRNSLPKDIGYNLINYKDKRFEEETTFKNYNIPIIKAEENEKQILDEGSFKIEIDRKNKEIVAIYFNKRREATLIIKGKRPKEIYETAIRLNLIKKLDHAAYFGRELAKAEIALKIGKKYNQDFDLFYNEFWLGNSNER</sequence>
<dbReference type="EMBL" id="CP001696">
    <property type="protein sequence ID" value="ACV24182.1"/>
    <property type="molecule type" value="Genomic_DNA"/>
</dbReference>
<dbReference type="RefSeq" id="WP_015790922.1">
    <property type="nucleotide sequence ID" value="NC_013156.1"/>
</dbReference>
<dbReference type="InterPro" id="IPR005236">
    <property type="entry name" value="Dihydropt_synth"/>
</dbReference>
<dbReference type="GO" id="GO:0004156">
    <property type="term" value="F:dihydropteroate synthase activity"/>
    <property type="evidence" value="ECO:0007669"/>
    <property type="project" value="TreeGrafter"/>
</dbReference>
<dbReference type="PANTHER" id="PTHR20941">
    <property type="entry name" value="FOLATE SYNTHESIS PROTEINS"/>
    <property type="match status" value="1"/>
</dbReference>
<dbReference type="AlphaFoldDB" id="C7P6K0"/>
<dbReference type="SUPFAM" id="SSF51717">
    <property type="entry name" value="Dihydropteroate synthetase-like"/>
    <property type="match status" value="1"/>
</dbReference>
<dbReference type="InterPro" id="IPR045406">
    <property type="entry name" value="DUF6513"/>
</dbReference>
<dbReference type="HOGENOM" id="CLU_041129_0_0_2"/>
<dbReference type="KEGG" id="mfe:Mefer_0347"/>
<dbReference type="PROSITE" id="PS50972">
    <property type="entry name" value="PTERIN_BINDING"/>
    <property type="match status" value="1"/>
</dbReference>
<evidence type="ECO:0000259" key="1">
    <source>
        <dbReference type="PROSITE" id="PS50972"/>
    </source>
</evidence>
<dbReference type="GO" id="GO:0046654">
    <property type="term" value="P:tetrahydrofolate biosynthetic process"/>
    <property type="evidence" value="ECO:0007669"/>
    <property type="project" value="TreeGrafter"/>
</dbReference>
<protein>
    <submittedName>
        <fullName evidence="2">Dihydropteroate synthase-related protein</fullName>
    </submittedName>
</protein>
<evidence type="ECO:0000313" key="2">
    <source>
        <dbReference type="EMBL" id="ACV24182.1"/>
    </source>
</evidence>
<dbReference type="FunFam" id="3.20.20.20:FF:000021">
    <property type="entry name" value="Dihydropteroate synthase-related protein"/>
    <property type="match status" value="1"/>
</dbReference>